<dbReference type="Pfam" id="PF02669">
    <property type="entry name" value="KdpC"/>
    <property type="match status" value="2"/>
</dbReference>
<evidence type="ECO:0000256" key="7">
    <source>
        <dbReference type="ARBA" id="ARBA00022958"/>
    </source>
</evidence>
<dbReference type="STRING" id="1206085.SAMN05443575_0904"/>
<evidence type="ECO:0000256" key="2">
    <source>
        <dbReference type="ARBA" id="ARBA00022475"/>
    </source>
</evidence>
<evidence type="ECO:0000256" key="1">
    <source>
        <dbReference type="ARBA" id="ARBA00022448"/>
    </source>
</evidence>
<name>A0A1M5EI46_9ACTN</name>
<evidence type="ECO:0000256" key="8">
    <source>
        <dbReference type="ARBA" id="ARBA00022989"/>
    </source>
</evidence>
<dbReference type="PANTHER" id="PTHR30042:SF2">
    <property type="entry name" value="POTASSIUM-TRANSPORTING ATPASE KDPC SUBUNIT"/>
    <property type="match status" value="1"/>
</dbReference>
<evidence type="ECO:0000256" key="10">
    <source>
        <dbReference type="ARBA" id="ARBA00023136"/>
    </source>
</evidence>
<evidence type="ECO:0000256" key="11">
    <source>
        <dbReference type="SAM" id="MobiDB-lite"/>
    </source>
</evidence>
<protein>
    <submittedName>
        <fullName evidence="12">K+-transporting ATPase ATPase C chain</fullName>
    </submittedName>
</protein>
<evidence type="ECO:0000256" key="9">
    <source>
        <dbReference type="ARBA" id="ARBA00023065"/>
    </source>
</evidence>
<organism evidence="12 13">
    <name type="scientific">Jatrophihabitans endophyticus</name>
    <dbReference type="NCBI Taxonomy" id="1206085"/>
    <lineage>
        <taxon>Bacteria</taxon>
        <taxon>Bacillati</taxon>
        <taxon>Actinomycetota</taxon>
        <taxon>Actinomycetes</taxon>
        <taxon>Jatrophihabitantales</taxon>
        <taxon>Jatrophihabitantaceae</taxon>
        <taxon>Jatrophihabitans</taxon>
    </lineage>
</organism>
<dbReference type="Proteomes" id="UP000186132">
    <property type="component" value="Unassembled WGS sequence"/>
</dbReference>
<keyword evidence="1" id="KW-0813">Transport</keyword>
<evidence type="ECO:0000256" key="6">
    <source>
        <dbReference type="ARBA" id="ARBA00022840"/>
    </source>
</evidence>
<dbReference type="AlphaFoldDB" id="A0A1M5EI46"/>
<evidence type="ECO:0000313" key="13">
    <source>
        <dbReference type="Proteomes" id="UP000186132"/>
    </source>
</evidence>
<keyword evidence="3" id="KW-0633">Potassium transport</keyword>
<accession>A0A1M5EI46</accession>
<keyword evidence="9" id="KW-0406">Ion transport</keyword>
<dbReference type="EMBL" id="FQVU01000001">
    <property type="protein sequence ID" value="SHF78963.1"/>
    <property type="molecule type" value="Genomic_DNA"/>
</dbReference>
<dbReference type="GO" id="GO:0008556">
    <property type="term" value="F:P-type potassium transmembrane transporter activity"/>
    <property type="evidence" value="ECO:0007669"/>
    <property type="project" value="InterPro"/>
</dbReference>
<evidence type="ECO:0000256" key="3">
    <source>
        <dbReference type="ARBA" id="ARBA00022538"/>
    </source>
</evidence>
<reference evidence="12 13" key="1">
    <citation type="submission" date="2016-11" db="EMBL/GenBank/DDBJ databases">
        <authorList>
            <person name="Jaros S."/>
            <person name="Januszkiewicz K."/>
            <person name="Wedrychowicz H."/>
        </authorList>
    </citation>
    <scope>NUCLEOTIDE SEQUENCE [LARGE SCALE GENOMIC DNA]</scope>
    <source>
        <strain evidence="12 13">DSM 45627</strain>
    </source>
</reference>
<proteinExistence type="predicted"/>
<keyword evidence="6" id="KW-0067">ATP-binding</keyword>
<feature type="region of interest" description="Disordered" evidence="11">
    <location>
        <begin position="65"/>
        <end position="86"/>
    </location>
</feature>
<dbReference type="PANTHER" id="PTHR30042">
    <property type="entry name" value="POTASSIUM-TRANSPORTING ATPASE C CHAIN"/>
    <property type="match status" value="1"/>
</dbReference>
<evidence type="ECO:0000313" key="12">
    <source>
        <dbReference type="EMBL" id="SHF78963.1"/>
    </source>
</evidence>
<keyword evidence="7" id="KW-0630">Potassium</keyword>
<keyword evidence="4" id="KW-0812">Transmembrane</keyword>
<evidence type="ECO:0000256" key="4">
    <source>
        <dbReference type="ARBA" id="ARBA00022692"/>
    </source>
</evidence>
<keyword evidence="10" id="KW-0472">Membrane</keyword>
<keyword evidence="2" id="KW-1003">Cell membrane</keyword>
<keyword evidence="8" id="KW-1133">Transmembrane helix</keyword>
<dbReference type="GO" id="GO:0005524">
    <property type="term" value="F:ATP binding"/>
    <property type="evidence" value="ECO:0007669"/>
    <property type="project" value="UniProtKB-KW"/>
</dbReference>
<dbReference type="InterPro" id="IPR003820">
    <property type="entry name" value="KdpC"/>
</dbReference>
<keyword evidence="5" id="KW-0547">Nucleotide-binding</keyword>
<gene>
    <name evidence="12" type="ORF">SAMN05443575_0904</name>
</gene>
<evidence type="ECO:0000256" key="5">
    <source>
        <dbReference type="ARBA" id="ARBA00022741"/>
    </source>
</evidence>
<dbReference type="GO" id="GO:0016020">
    <property type="term" value="C:membrane"/>
    <property type="evidence" value="ECO:0007669"/>
    <property type="project" value="InterPro"/>
</dbReference>
<keyword evidence="13" id="KW-1185">Reference proteome</keyword>
<sequence>MLLVFTVVLGIAYPLAVWAAAQLPGLQHRADGSVVTRGGRPVGSALIGQAFTTKDGDPLVQYLQPRPSAGGYDPTATGASNLGPESVVDTLPDPSVKADEGSPSLLTQVCTRSRDVGMLEHVDGRRPYCTPGGVGAVLAVFRSGADHRGRVTRVVSVNEACPATPFLRTYRGVPVECARAGGDYAKGTITPIRGDAPADPVVPADAVTASGSGVDPTISPAYATLQERRIAAARGITVAQVAAVVADVRSGRDLGFLGEPVVNVLRVNAALDERYPYAGARQSGP</sequence>